<dbReference type="GO" id="GO:0016567">
    <property type="term" value="P:protein ubiquitination"/>
    <property type="evidence" value="ECO:0007669"/>
    <property type="project" value="TreeGrafter"/>
</dbReference>
<name>A0A1W0WXH5_HYPEX</name>
<comment type="caution">
    <text evidence="7">The sequence shown here is derived from an EMBL/GenBank/DDBJ whole genome shotgun (WGS) entry which is preliminary data.</text>
</comment>
<keyword evidence="1 3" id="KW-0479">Metal-binding</keyword>
<evidence type="ECO:0000256" key="4">
    <source>
        <dbReference type="SAM" id="MobiDB-lite"/>
    </source>
</evidence>
<proteinExistence type="predicted"/>
<dbReference type="PANTHER" id="PTHR22696">
    <property type="entry name" value="E3 UBIQUITIN-PROTEIN LIGASE RNF26"/>
    <property type="match status" value="1"/>
</dbReference>
<keyword evidence="2" id="KW-0862">Zinc</keyword>
<dbReference type="OrthoDB" id="1711136at2759"/>
<reference evidence="8" key="1">
    <citation type="submission" date="2017-01" db="EMBL/GenBank/DDBJ databases">
        <title>Comparative genomics of anhydrobiosis in the tardigrade Hypsibius dujardini.</title>
        <authorList>
            <person name="Yoshida Y."/>
            <person name="Koutsovoulos G."/>
            <person name="Laetsch D."/>
            <person name="Stevens L."/>
            <person name="Kumar S."/>
            <person name="Horikawa D."/>
            <person name="Ishino K."/>
            <person name="Komine S."/>
            <person name="Tomita M."/>
            <person name="Blaxter M."/>
            <person name="Arakawa K."/>
        </authorList>
    </citation>
    <scope>NUCLEOTIDE SEQUENCE [LARGE SCALE GENOMIC DNA]</scope>
    <source>
        <strain evidence="8">Z151</strain>
    </source>
</reference>
<evidence type="ECO:0000256" key="2">
    <source>
        <dbReference type="ARBA" id="ARBA00022833"/>
    </source>
</evidence>
<sequence>MSKVRKRVFGENHERPPGGFNRNSSPDYDGADVTRYFPESPMNNAMENSIIFSGSFCDPAALVAHRFPLQRLFRGIISVKHGKKLNPWHSGKMALLEVVILAIDALAVLGKFIFLTLFTASSVAWEFLRIVYLVGQAFVDYALVVASFLLMFILDNTGVILPYFWEGFINCLLFTQWLVEWIIHSGVEFLIGVWSNPAFINLRKTLLTGIANGTGAALDVALDDPLCATRWILTASCPILLVTYRKELSGLLGDFKGSCTRNVAACVLRMRAMRAAVGYWVWIISCSVVDVANWSFTPVWALLSLPGKTKSFAVSRWNHLKARIIAVRLPQPAAVSAPDTAGGHRVAPTAPPASRTKGPSIFDRFKKSHSATRLELLESENRGLMTLLEEEREAKLCVICQSNQRELVLMPCKHFATCEECMALLPMNLFARKVCPVCRTQIMSSIKVYL</sequence>
<dbReference type="GO" id="GO:0061630">
    <property type="term" value="F:ubiquitin protein ligase activity"/>
    <property type="evidence" value="ECO:0007669"/>
    <property type="project" value="TreeGrafter"/>
</dbReference>
<evidence type="ECO:0000256" key="1">
    <source>
        <dbReference type="ARBA" id="ARBA00022771"/>
    </source>
</evidence>
<feature type="region of interest" description="Disordered" evidence="4">
    <location>
        <begin position="1"/>
        <end position="27"/>
    </location>
</feature>
<gene>
    <name evidence="7" type="ORF">BV898_06172</name>
</gene>
<keyword evidence="5" id="KW-1133">Transmembrane helix</keyword>
<feature type="transmembrane region" description="Helical" evidence="5">
    <location>
        <begin position="279"/>
        <end position="303"/>
    </location>
</feature>
<dbReference type="GO" id="GO:0008270">
    <property type="term" value="F:zinc ion binding"/>
    <property type="evidence" value="ECO:0007669"/>
    <property type="project" value="UniProtKB-KW"/>
</dbReference>
<dbReference type="SMART" id="SM00184">
    <property type="entry name" value="RING"/>
    <property type="match status" value="1"/>
</dbReference>
<evidence type="ECO:0000256" key="3">
    <source>
        <dbReference type="PROSITE-ProRule" id="PRU00175"/>
    </source>
</evidence>
<feature type="transmembrane region" description="Helical" evidence="5">
    <location>
        <begin position="130"/>
        <end position="154"/>
    </location>
</feature>
<evidence type="ECO:0000256" key="5">
    <source>
        <dbReference type="SAM" id="Phobius"/>
    </source>
</evidence>
<dbReference type="SUPFAM" id="SSF57850">
    <property type="entry name" value="RING/U-box"/>
    <property type="match status" value="1"/>
</dbReference>
<evidence type="ECO:0000313" key="8">
    <source>
        <dbReference type="Proteomes" id="UP000192578"/>
    </source>
</evidence>
<feature type="transmembrane region" description="Helical" evidence="5">
    <location>
        <begin position="94"/>
        <end position="118"/>
    </location>
</feature>
<keyword evidence="5" id="KW-0812">Transmembrane</keyword>
<keyword evidence="1 3" id="KW-0863">Zinc-finger</keyword>
<dbReference type="InterPro" id="IPR001841">
    <property type="entry name" value="Znf_RING"/>
</dbReference>
<dbReference type="EMBL" id="MTYJ01000035">
    <property type="protein sequence ID" value="OQV19904.1"/>
    <property type="molecule type" value="Genomic_DNA"/>
</dbReference>
<dbReference type="Gene3D" id="3.30.40.10">
    <property type="entry name" value="Zinc/RING finger domain, C3HC4 (zinc finger)"/>
    <property type="match status" value="1"/>
</dbReference>
<evidence type="ECO:0000259" key="6">
    <source>
        <dbReference type="PROSITE" id="PS50089"/>
    </source>
</evidence>
<dbReference type="Proteomes" id="UP000192578">
    <property type="component" value="Unassembled WGS sequence"/>
</dbReference>
<protein>
    <recommendedName>
        <fullName evidence="6">RING-type domain-containing protein</fullName>
    </recommendedName>
</protein>
<keyword evidence="8" id="KW-1185">Reference proteome</keyword>
<dbReference type="PROSITE" id="PS50089">
    <property type="entry name" value="ZF_RING_2"/>
    <property type="match status" value="1"/>
</dbReference>
<feature type="domain" description="RING-type" evidence="6">
    <location>
        <begin position="397"/>
        <end position="439"/>
    </location>
</feature>
<evidence type="ECO:0000313" key="7">
    <source>
        <dbReference type="EMBL" id="OQV19904.1"/>
    </source>
</evidence>
<dbReference type="PANTHER" id="PTHR22696:SF1">
    <property type="entry name" value="E3 UBIQUITIN-PROTEIN LIGASE RNF26"/>
    <property type="match status" value="1"/>
</dbReference>
<keyword evidence="5" id="KW-0472">Membrane</keyword>
<dbReference type="InterPro" id="IPR013083">
    <property type="entry name" value="Znf_RING/FYVE/PHD"/>
</dbReference>
<organism evidence="7 8">
    <name type="scientific">Hypsibius exemplaris</name>
    <name type="common">Freshwater tardigrade</name>
    <dbReference type="NCBI Taxonomy" id="2072580"/>
    <lineage>
        <taxon>Eukaryota</taxon>
        <taxon>Metazoa</taxon>
        <taxon>Ecdysozoa</taxon>
        <taxon>Tardigrada</taxon>
        <taxon>Eutardigrada</taxon>
        <taxon>Parachela</taxon>
        <taxon>Hypsibioidea</taxon>
        <taxon>Hypsibiidae</taxon>
        <taxon>Hypsibius</taxon>
    </lineage>
</organism>
<accession>A0A1W0WXH5</accession>
<dbReference type="GO" id="GO:0006511">
    <property type="term" value="P:ubiquitin-dependent protein catabolic process"/>
    <property type="evidence" value="ECO:0007669"/>
    <property type="project" value="TreeGrafter"/>
</dbReference>
<dbReference type="AlphaFoldDB" id="A0A1W0WXH5"/>
<feature type="region of interest" description="Disordered" evidence="4">
    <location>
        <begin position="336"/>
        <end position="356"/>
    </location>
</feature>
<dbReference type="Pfam" id="PF13920">
    <property type="entry name" value="zf-C3HC4_3"/>
    <property type="match status" value="1"/>
</dbReference>